<feature type="region of interest" description="Disordered" evidence="5">
    <location>
        <begin position="1"/>
        <end position="148"/>
    </location>
</feature>
<dbReference type="AlphaFoldDB" id="A0A5N6L0A6"/>
<evidence type="ECO:0000313" key="7">
    <source>
        <dbReference type="EMBL" id="KAB8437382.1"/>
    </source>
</evidence>
<feature type="compositionally biased region" description="Basic residues" evidence="5">
    <location>
        <begin position="134"/>
        <end position="148"/>
    </location>
</feature>
<feature type="compositionally biased region" description="Acidic residues" evidence="5">
    <location>
        <begin position="223"/>
        <end position="236"/>
    </location>
</feature>
<evidence type="ECO:0000256" key="1">
    <source>
        <dbReference type="ARBA" id="ARBA00004123"/>
    </source>
</evidence>
<proteinExistence type="predicted"/>
<dbReference type="OrthoDB" id="690068at2759"/>
<evidence type="ECO:0000313" key="8">
    <source>
        <dbReference type="Proteomes" id="UP000327013"/>
    </source>
</evidence>
<feature type="domain" description="BHLH" evidence="6">
    <location>
        <begin position="136"/>
        <end position="187"/>
    </location>
</feature>
<feature type="region of interest" description="Disordered" evidence="5">
    <location>
        <begin position="204"/>
        <end position="270"/>
    </location>
</feature>
<dbReference type="Proteomes" id="UP000327013">
    <property type="component" value="Unassembled WGS sequence"/>
</dbReference>
<evidence type="ECO:0000256" key="5">
    <source>
        <dbReference type="SAM" id="MobiDB-lite"/>
    </source>
</evidence>
<dbReference type="SMART" id="SM00353">
    <property type="entry name" value="HLH"/>
    <property type="match status" value="1"/>
</dbReference>
<dbReference type="PANTHER" id="PTHR46266">
    <property type="entry name" value="TRANSCRIPTION FACTOR TT8"/>
    <property type="match status" value="1"/>
</dbReference>
<evidence type="ECO:0000256" key="3">
    <source>
        <dbReference type="ARBA" id="ARBA00023163"/>
    </source>
</evidence>
<dbReference type="PROSITE" id="PS50888">
    <property type="entry name" value="BHLH"/>
    <property type="match status" value="1"/>
</dbReference>
<evidence type="ECO:0000256" key="2">
    <source>
        <dbReference type="ARBA" id="ARBA00023015"/>
    </source>
</evidence>
<organism evidence="7 8">
    <name type="scientific">Carpinus fangiana</name>
    <dbReference type="NCBI Taxonomy" id="176857"/>
    <lineage>
        <taxon>Eukaryota</taxon>
        <taxon>Viridiplantae</taxon>
        <taxon>Streptophyta</taxon>
        <taxon>Embryophyta</taxon>
        <taxon>Tracheophyta</taxon>
        <taxon>Spermatophyta</taxon>
        <taxon>Magnoliopsida</taxon>
        <taxon>eudicotyledons</taxon>
        <taxon>Gunneridae</taxon>
        <taxon>Pentapetalae</taxon>
        <taxon>rosids</taxon>
        <taxon>fabids</taxon>
        <taxon>Fagales</taxon>
        <taxon>Betulaceae</taxon>
        <taxon>Carpinus</taxon>
    </lineage>
</organism>
<keyword evidence="4" id="KW-0539">Nucleus</keyword>
<keyword evidence="2" id="KW-0805">Transcription regulation</keyword>
<dbReference type="GO" id="GO:0046983">
    <property type="term" value="F:protein dimerization activity"/>
    <property type="evidence" value="ECO:0007669"/>
    <property type="project" value="InterPro"/>
</dbReference>
<dbReference type="Gene3D" id="4.10.280.10">
    <property type="entry name" value="Helix-loop-helix DNA-binding domain"/>
    <property type="match status" value="1"/>
</dbReference>
<feature type="compositionally biased region" description="Pro residues" evidence="5">
    <location>
        <begin position="1"/>
        <end position="11"/>
    </location>
</feature>
<reference evidence="7 8" key="1">
    <citation type="submission" date="2019-06" db="EMBL/GenBank/DDBJ databases">
        <title>A chromosomal-level reference genome of Carpinus fangiana (Coryloideae, Betulaceae).</title>
        <authorList>
            <person name="Yang X."/>
            <person name="Wang Z."/>
            <person name="Zhang L."/>
            <person name="Hao G."/>
            <person name="Liu J."/>
            <person name="Yang Y."/>
        </authorList>
    </citation>
    <scope>NUCLEOTIDE SEQUENCE [LARGE SCALE GENOMIC DNA]</scope>
    <source>
        <strain evidence="7">Cfa_2016G</strain>
        <tissue evidence="7">Leaf</tissue>
    </source>
</reference>
<dbReference type="PANTHER" id="PTHR46266:SF4">
    <property type="entry name" value="TRANSCRIPTION FACTOR TT8"/>
    <property type="match status" value="1"/>
</dbReference>
<dbReference type="Pfam" id="PF00010">
    <property type="entry name" value="HLH"/>
    <property type="match status" value="1"/>
</dbReference>
<feature type="compositionally biased region" description="Basic and acidic residues" evidence="5">
    <location>
        <begin position="95"/>
        <end position="107"/>
    </location>
</feature>
<dbReference type="InterPro" id="IPR011598">
    <property type="entry name" value="bHLH_dom"/>
</dbReference>
<evidence type="ECO:0000259" key="6">
    <source>
        <dbReference type="PROSITE" id="PS50888"/>
    </source>
</evidence>
<keyword evidence="8" id="KW-1185">Reference proteome</keyword>
<dbReference type="GO" id="GO:0005634">
    <property type="term" value="C:nucleus"/>
    <property type="evidence" value="ECO:0007669"/>
    <property type="project" value="UniProtKB-SubCell"/>
</dbReference>
<sequence length="385" mass="41821">MPKTTFPPTPAPSTDIKGQVHHSFVNQQQSGFELPPSAIGSRNNSTSPPKAGDHGNASVSPTSPRVEMDTSRKRSHAETSLPPPPSRSRKIIQVKPKEQQLAKRQSVDDADYEPGSKAAPGSKKKGATTSAGRKIARKTAHSLIERRRRSKMNEEFGVLKDLIPACRGHEMHKLAILQASIDYLRYLEDCIADLKSDGRDLRSAYSPQQRMDAQDHASPGASSDDEDEDEDEEMPDSTEHNAPAPAPRVDTRTGSAASLHAPAPAQSEVPNAFTNYREQRHYSMVSSEAPSPFLGAQNGGSRDWYGARPQSQSSYPASPTVHSSRTSPMILPQAQSSDIDREASAALLMLNASDRRTSMSQPAKVLAEVRQGNMKAISVKDLLSN</sequence>
<comment type="subcellular location">
    <subcellularLocation>
        <location evidence="1">Nucleus</location>
    </subcellularLocation>
</comment>
<name>A0A5N6L0A6_9ROSI</name>
<feature type="compositionally biased region" description="Polar residues" evidence="5">
    <location>
        <begin position="309"/>
        <end position="337"/>
    </location>
</feature>
<comment type="caution">
    <text evidence="7">The sequence shown here is derived from an EMBL/GenBank/DDBJ whole genome shotgun (WGS) entry which is preliminary data.</text>
</comment>
<protein>
    <recommendedName>
        <fullName evidence="6">BHLH domain-containing protein</fullName>
    </recommendedName>
</protein>
<dbReference type="EMBL" id="VIBQ01000036">
    <property type="protein sequence ID" value="KAB8437382.1"/>
    <property type="molecule type" value="Genomic_DNA"/>
</dbReference>
<evidence type="ECO:0000256" key="4">
    <source>
        <dbReference type="ARBA" id="ARBA00023242"/>
    </source>
</evidence>
<feature type="region of interest" description="Disordered" evidence="5">
    <location>
        <begin position="288"/>
        <end position="337"/>
    </location>
</feature>
<gene>
    <name evidence="7" type="ORF">FH972_025061</name>
</gene>
<dbReference type="InterPro" id="IPR036638">
    <property type="entry name" value="HLH_DNA-bd_sf"/>
</dbReference>
<accession>A0A5N6L0A6</accession>
<dbReference type="SUPFAM" id="SSF47459">
    <property type="entry name" value="HLH, helix-loop-helix DNA-binding domain"/>
    <property type="match status" value="1"/>
</dbReference>
<keyword evidence="3" id="KW-0804">Transcription</keyword>